<dbReference type="EMBL" id="CP142149">
    <property type="protein sequence ID" value="WSE27943.1"/>
    <property type="molecule type" value="Genomic_DNA"/>
</dbReference>
<reference evidence="10 11" key="1">
    <citation type="journal article" date="2015" name="Int. J. Syst. Evol. Microbiol.">
        <title>Amycolatopsis rhabdoformis sp. nov., an actinomycete isolated from a tropical forest soil.</title>
        <authorList>
            <person name="Souza W.R."/>
            <person name="Silva R.E."/>
            <person name="Goodfellow M."/>
            <person name="Busarakam K."/>
            <person name="Figueiro F.S."/>
            <person name="Ferreira D."/>
            <person name="Rodrigues-Filho E."/>
            <person name="Moraes L.A.B."/>
            <person name="Zucchi T.D."/>
        </authorList>
    </citation>
    <scope>NUCLEOTIDE SEQUENCE [LARGE SCALE GENOMIC DNA]</scope>
    <source>
        <strain evidence="10 11">NCIMB 14900</strain>
    </source>
</reference>
<comment type="similarity">
    <text evidence="2">Belongs to the bacterial phospholipase C family.</text>
</comment>
<comment type="catalytic activity">
    <reaction evidence="7">
        <text>a 1,2-diacyl-sn-glycero-3-phosphocholine + H2O = phosphocholine + a 1,2-diacyl-sn-glycerol + H(+)</text>
        <dbReference type="Rhea" id="RHEA:10604"/>
        <dbReference type="ChEBI" id="CHEBI:15377"/>
        <dbReference type="ChEBI" id="CHEBI:15378"/>
        <dbReference type="ChEBI" id="CHEBI:17815"/>
        <dbReference type="ChEBI" id="CHEBI:57643"/>
        <dbReference type="ChEBI" id="CHEBI:295975"/>
        <dbReference type="EC" id="3.1.4.3"/>
    </reaction>
    <physiologicalReaction direction="left-to-right" evidence="7">
        <dbReference type="Rhea" id="RHEA:10605"/>
    </physiologicalReaction>
</comment>
<name>A0ABZ1I0M4_9PSEU</name>
<evidence type="ECO:0000256" key="1">
    <source>
        <dbReference type="ARBA" id="ARBA00004191"/>
    </source>
</evidence>
<dbReference type="InterPro" id="IPR008475">
    <property type="entry name" value="PLipase_C_C"/>
</dbReference>
<dbReference type="Proteomes" id="UP001330812">
    <property type="component" value="Chromosome"/>
</dbReference>
<dbReference type="PANTHER" id="PTHR31956:SF1">
    <property type="entry name" value="NON-SPECIFIC PHOSPHOLIPASE C1"/>
    <property type="match status" value="1"/>
</dbReference>
<dbReference type="Pfam" id="PF05506">
    <property type="entry name" value="PLipase_C_C"/>
    <property type="match status" value="1"/>
</dbReference>
<dbReference type="PROSITE" id="PS51318">
    <property type="entry name" value="TAT"/>
    <property type="match status" value="1"/>
</dbReference>
<dbReference type="InterPro" id="IPR017850">
    <property type="entry name" value="Alkaline_phosphatase_core_sf"/>
</dbReference>
<dbReference type="RefSeq" id="WP_326566946.1">
    <property type="nucleotide sequence ID" value="NZ_CP142149.1"/>
</dbReference>
<evidence type="ECO:0000313" key="11">
    <source>
        <dbReference type="Proteomes" id="UP001330812"/>
    </source>
</evidence>
<keyword evidence="6" id="KW-0843">Virulence</keyword>
<dbReference type="InterPro" id="IPR007312">
    <property type="entry name" value="Phosphoesterase"/>
</dbReference>
<proteinExistence type="inferred from homology"/>
<dbReference type="NCBIfam" id="TIGR03396">
    <property type="entry name" value="PC_PLC"/>
    <property type="match status" value="1"/>
</dbReference>
<dbReference type="CDD" id="cd16014">
    <property type="entry name" value="PLC"/>
    <property type="match status" value="1"/>
</dbReference>
<comment type="subcellular location">
    <subcellularLocation>
        <location evidence="1">Secreted</location>
        <location evidence="1">Cell wall</location>
    </subcellularLocation>
</comment>
<keyword evidence="4" id="KW-0964">Secreted</keyword>
<feature type="domain" description="Bacterial phospholipase C C-terminal" evidence="9">
    <location>
        <begin position="510"/>
        <end position="592"/>
    </location>
</feature>
<keyword evidence="5" id="KW-0378">Hydrolase</keyword>
<evidence type="ECO:0000256" key="3">
    <source>
        <dbReference type="ARBA" id="ARBA00012018"/>
    </source>
</evidence>
<dbReference type="InterPro" id="IPR017767">
    <property type="entry name" value="PC-PLC"/>
</dbReference>
<accession>A0ABZ1I0M4</accession>
<dbReference type="InterPro" id="IPR006311">
    <property type="entry name" value="TAT_signal"/>
</dbReference>
<dbReference type="Pfam" id="PF04185">
    <property type="entry name" value="Phosphoesterase"/>
    <property type="match status" value="1"/>
</dbReference>
<evidence type="ECO:0000256" key="7">
    <source>
        <dbReference type="ARBA" id="ARBA00048421"/>
    </source>
</evidence>
<evidence type="ECO:0000259" key="9">
    <source>
        <dbReference type="Pfam" id="PF05506"/>
    </source>
</evidence>
<keyword evidence="4" id="KW-0134">Cell wall</keyword>
<evidence type="ECO:0000256" key="2">
    <source>
        <dbReference type="ARBA" id="ARBA00009717"/>
    </source>
</evidence>
<protein>
    <recommendedName>
        <fullName evidence="3">phospholipase C</fullName>
        <ecNumber evidence="3">3.1.4.3</ecNumber>
    </recommendedName>
</protein>
<dbReference type="EC" id="3.1.4.3" evidence="3"/>
<dbReference type="PANTHER" id="PTHR31956">
    <property type="entry name" value="NON-SPECIFIC PHOSPHOLIPASE C4-RELATED"/>
    <property type="match status" value="1"/>
</dbReference>
<gene>
    <name evidence="10" type="ORF">VSH64_34570</name>
</gene>
<evidence type="ECO:0000256" key="6">
    <source>
        <dbReference type="ARBA" id="ARBA00023026"/>
    </source>
</evidence>
<evidence type="ECO:0000256" key="5">
    <source>
        <dbReference type="ARBA" id="ARBA00022801"/>
    </source>
</evidence>
<organism evidence="10 11">
    <name type="scientific">Amycolatopsis rhabdoformis</name>
    <dbReference type="NCBI Taxonomy" id="1448059"/>
    <lineage>
        <taxon>Bacteria</taxon>
        <taxon>Bacillati</taxon>
        <taxon>Actinomycetota</taxon>
        <taxon>Actinomycetes</taxon>
        <taxon>Pseudonocardiales</taxon>
        <taxon>Pseudonocardiaceae</taxon>
        <taxon>Amycolatopsis</taxon>
    </lineage>
</organism>
<dbReference type="Gene3D" id="3.40.720.10">
    <property type="entry name" value="Alkaline Phosphatase, subunit A"/>
    <property type="match status" value="2"/>
</dbReference>
<evidence type="ECO:0000313" key="10">
    <source>
        <dbReference type="EMBL" id="WSE27943.1"/>
    </source>
</evidence>
<feature type="region of interest" description="Disordered" evidence="8">
    <location>
        <begin position="482"/>
        <end position="502"/>
    </location>
</feature>
<keyword evidence="11" id="KW-1185">Reference proteome</keyword>
<evidence type="ECO:0000256" key="4">
    <source>
        <dbReference type="ARBA" id="ARBA00022512"/>
    </source>
</evidence>
<evidence type="ECO:0000256" key="8">
    <source>
        <dbReference type="SAM" id="MobiDB-lite"/>
    </source>
</evidence>
<sequence>MGQAEGRLSRRSVLGGAAAAGVAGATVGGLGSAFAEAAARPRRRGSLDDVEHVVVLMQENRSFDHYYGTAAGVRGFGDTAATRDVFRQADAKRTDGGHLLPFHVDTALVDGQDLGDLAHDWATTHQAWADGAYNAWVPAKTEMTMSYFTRDDLPFHRALASAFTLCDNYFCSIQSQTTPNRLYHWTGTIDPAGELGGPATWNPDDYKPVYRWTTYPERLQAAGISWQVYANDEVGDGADGYVGDYGDNPLWLFQQYHDALASSDPKKRQLAERASLRAQWKADSGQGKDVDHVLQQFVSDCKAGTLPAVSWVVAPYAYCEHPAARPVDGAAYTQRVLKALWDNPKLWESTVVLINYDENDGFFDHVVPPCAPAGTPGELLPVNQPTGPGGVGTGALAPIGLGPRVPMTVISPWSRGGFVNSQVFDHTSVLRFLETWTGVREPNISAWRRMICGDLTSCFDFSRKSVSIPVLPDATALRAAADRTQSKLPKPAPPLTGQQVMPEQERGTVPARALPYQPVAYVSVGSGALALHASNQGTAGLQLASYAYHSGGVSQRFDIAGGGSASGKIAFADSYDIAVHGPNGFVVEAAGDSSNSGVAVSATISGPAAHPVFKVTVTNSQSRPATLTVKGRPGFVVGAHGSHTLTVDALADTSGWYDVRLSLVGHAEWRRRFAGHLENGEASRTA</sequence>